<dbReference type="PANTHER" id="PTHR42934">
    <property type="entry name" value="GLYCOLATE OXIDASE SUBUNIT GLCD"/>
    <property type="match status" value="1"/>
</dbReference>
<keyword evidence="5" id="KW-0560">Oxidoreductase</keyword>
<reference evidence="8 9" key="1">
    <citation type="submission" date="2018-11" db="EMBL/GenBank/DDBJ databases">
        <title>Deinococcus shelandsis sp. nov., isolated from South Shetland Islands soil of Antarctica.</title>
        <authorList>
            <person name="Tian J."/>
        </authorList>
    </citation>
    <scope>NUCLEOTIDE SEQUENCE [LARGE SCALE GENOMIC DNA]</scope>
    <source>
        <strain evidence="8 9">S14-83T</strain>
    </source>
</reference>
<dbReference type="Gene3D" id="3.30.70.2190">
    <property type="match status" value="1"/>
</dbReference>
<name>A0A3G8YIA0_9DEIO</name>
<dbReference type="InterPro" id="IPR004113">
    <property type="entry name" value="FAD-bd_oxidored_4_C"/>
</dbReference>
<evidence type="ECO:0000256" key="3">
    <source>
        <dbReference type="ARBA" id="ARBA00022630"/>
    </source>
</evidence>
<feature type="domain" description="FAD-binding PCMH-type" evidence="7">
    <location>
        <begin position="61"/>
        <end position="233"/>
    </location>
</feature>
<comment type="cofactor">
    <cofactor evidence="1">
        <name>FAD</name>
        <dbReference type="ChEBI" id="CHEBI:57692"/>
    </cofactor>
</comment>
<dbReference type="SUPFAM" id="SSF55103">
    <property type="entry name" value="FAD-linked oxidases, C-terminal domain"/>
    <property type="match status" value="1"/>
</dbReference>
<comment type="similarity">
    <text evidence="2">Belongs to the FAD-binding oxidoreductase/transferase type 4 family.</text>
</comment>
<feature type="region of interest" description="Disordered" evidence="6">
    <location>
        <begin position="1"/>
        <end position="29"/>
    </location>
</feature>
<dbReference type="InterPro" id="IPR016169">
    <property type="entry name" value="FAD-bd_PCMH_sub2"/>
</dbReference>
<dbReference type="Gene3D" id="3.30.70.2740">
    <property type="match status" value="1"/>
</dbReference>
<dbReference type="InterPro" id="IPR036318">
    <property type="entry name" value="FAD-bd_PCMH-like_sf"/>
</dbReference>
<dbReference type="Gene3D" id="3.30.465.10">
    <property type="match status" value="1"/>
</dbReference>
<dbReference type="Pfam" id="PF02913">
    <property type="entry name" value="FAD-oxidase_C"/>
    <property type="match status" value="1"/>
</dbReference>
<evidence type="ECO:0000256" key="5">
    <source>
        <dbReference type="ARBA" id="ARBA00023002"/>
    </source>
</evidence>
<protein>
    <submittedName>
        <fullName evidence="8">FAD-binding protein</fullName>
    </submittedName>
</protein>
<evidence type="ECO:0000256" key="4">
    <source>
        <dbReference type="ARBA" id="ARBA00022827"/>
    </source>
</evidence>
<evidence type="ECO:0000259" key="7">
    <source>
        <dbReference type="PROSITE" id="PS51387"/>
    </source>
</evidence>
<dbReference type="Gene3D" id="3.30.43.10">
    <property type="entry name" value="Uridine Diphospho-n-acetylenolpyruvylglucosamine Reductase, domain 2"/>
    <property type="match status" value="1"/>
</dbReference>
<keyword evidence="9" id="KW-1185">Reference proteome</keyword>
<dbReference type="OrthoDB" id="9767256at2"/>
<evidence type="ECO:0000256" key="6">
    <source>
        <dbReference type="SAM" id="MobiDB-lite"/>
    </source>
</evidence>
<evidence type="ECO:0000313" key="8">
    <source>
        <dbReference type="EMBL" id="AZI43957.1"/>
    </source>
</evidence>
<dbReference type="SUPFAM" id="SSF56176">
    <property type="entry name" value="FAD-binding/transporter-associated domain-like"/>
    <property type="match status" value="1"/>
</dbReference>
<dbReference type="InterPro" id="IPR051914">
    <property type="entry name" value="FAD-linked_OxidoTrans_Type4"/>
</dbReference>
<dbReference type="KEGG" id="dph:EHF33_12385"/>
<evidence type="ECO:0000256" key="2">
    <source>
        <dbReference type="ARBA" id="ARBA00008000"/>
    </source>
</evidence>
<keyword evidence="3" id="KW-0285">Flavoprotein</keyword>
<dbReference type="AlphaFoldDB" id="A0A3G8YIA0"/>
<dbReference type="InterPro" id="IPR016167">
    <property type="entry name" value="FAD-bd_PCMH_sub1"/>
</dbReference>
<dbReference type="Pfam" id="PF01565">
    <property type="entry name" value="FAD_binding_4"/>
    <property type="match status" value="1"/>
</dbReference>
<proteinExistence type="inferred from homology"/>
<dbReference type="InterPro" id="IPR006094">
    <property type="entry name" value="Oxid_FAD_bind_N"/>
</dbReference>
<evidence type="ECO:0000256" key="1">
    <source>
        <dbReference type="ARBA" id="ARBA00001974"/>
    </source>
</evidence>
<dbReference type="InterPro" id="IPR016164">
    <property type="entry name" value="FAD-linked_Oxase-like_C"/>
</dbReference>
<dbReference type="PANTHER" id="PTHR42934:SF2">
    <property type="entry name" value="GLYCOLATE OXIDASE SUBUNIT GLCD"/>
    <property type="match status" value="1"/>
</dbReference>
<dbReference type="PROSITE" id="PS51387">
    <property type="entry name" value="FAD_PCMH"/>
    <property type="match status" value="1"/>
</dbReference>
<organism evidence="8 9">
    <name type="scientific">Deinococcus psychrotolerans</name>
    <dbReference type="NCBI Taxonomy" id="2489213"/>
    <lineage>
        <taxon>Bacteria</taxon>
        <taxon>Thermotogati</taxon>
        <taxon>Deinococcota</taxon>
        <taxon>Deinococci</taxon>
        <taxon>Deinococcales</taxon>
        <taxon>Deinococcaceae</taxon>
        <taxon>Deinococcus</taxon>
    </lineage>
</organism>
<evidence type="ECO:0000313" key="9">
    <source>
        <dbReference type="Proteomes" id="UP000276417"/>
    </source>
</evidence>
<dbReference type="GO" id="GO:0016491">
    <property type="term" value="F:oxidoreductase activity"/>
    <property type="evidence" value="ECO:0007669"/>
    <property type="project" value="UniProtKB-KW"/>
</dbReference>
<dbReference type="Gene3D" id="1.10.45.10">
    <property type="entry name" value="Vanillyl-alcohol Oxidase, Chain A, domain 4"/>
    <property type="match status" value="1"/>
</dbReference>
<gene>
    <name evidence="8" type="ORF">EHF33_12385</name>
</gene>
<sequence length="475" mass="50741">MFNRRKPEKLALTANSPVSKPRSTEAPSSPLAAELTRLLGPQKVLSAYGERLNYRYDAILVGKTPLCVVLPETTADVVAAVRAARAADVPIVGRGAASGLSGGAAPLEESLVISFTRMTKLTIYPEQREARAQAGVITLAVSEQARPHGLVYPPDPASFRTSTIGGNLGENAGGPMCFKYGVSGDYVKALEFVDVDGGIHELRRDAFDLAGLLIGSEGTLGLITEATLRLTPPPRFTRTLMSHFAEVGQAAEAVSQAIAAGAVPAKLEFMDKACTNAVEDYLQIGLPREAEAVLLVDTDGDDLATVEEELALVEAACQDHGGTVRRAADDAESAALWRARRSISPALGRIRPQRMNEDIVVPRSVLAEVVREIRSLGEASGFHLVQFGHIGDGNLHPNILFDPRTESSEKVHELAYQVAQVAIRHGGVLSGEHGIGAMKRDFMRDAVDAVTLEALWDVKRALDPEGMLNPGKILP</sequence>
<dbReference type="FunFam" id="3.30.70.2740:FF:000001">
    <property type="entry name" value="D-lactate dehydrogenase mitochondrial"/>
    <property type="match status" value="1"/>
</dbReference>
<accession>A0A3G8YIA0</accession>
<dbReference type="EMBL" id="CP034183">
    <property type="protein sequence ID" value="AZI43957.1"/>
    <property type="molecule type" value="Genomic_DNA"/>
</dbReference>
<dbReference type="Proteomes" id="UP000276417">
    <property type="component" value="Chromosome 1"/>
</dbReference>
<dbReference type="InterPro" id="IPR016166">
    <property type="entry name" value="FAD-bd_PCMH"/>
</dbReference>
<dbReference type="GO" id="GO:0071949">
    <property type="term" value="F:FAD binding"/>
    <property type="evidence" value="ECO:0007669"/>
    <property type="project" value="InterPro"/>
</dbReference>
<keyword evidence="4" id="KW-0274">FAD</keyword>
<dbReference type="InterPro" id="IPR016171">
    <property type="entry name" value="Vanillyl_alc_oxidase_C-sub2"/>
</dbReference>